<gene>
    <name evidence="1" type="ORF">SAMN05444374_11642</name>
</gene>
<sequence>MAAQRRGKTTSQKGLGWDHQQVRKQLLSQHVEGTPCGHCGKPMFKATQPLDADHELARHHGGRRANRLLHASCNRSRKDGTTPTPAVRAARADRGQWTLLQWA</sequence>
<dbReference type="RefSeq" id="WP_139204013.1">
    <property type="nucleotide sequence ID" value="NZ_FOJN01000016.1"/>
</dbReference>
<dbReference type="AlphaFoldDB" id="A0A1I0UAK3"/>
<name>A0A1I0UAK3_9NOCA</name>
<dbReference type="EMBL" id="FOJN01000016">
    <property type="protein sequence ID" value="SFA60857.1"/>
    <property type="molecule type" value="Genomic_DNA"/>
</dbReference>
<reference evidence="1 2" key="1">
    <citation type="submission" date="2016-10" db="EMBL/GenBank/DDBJ databases">
        <authorList>
            <person name="de Groot N.N."/>
        </authorList>
    </citation>
    <scope>NUCLEOTIDE SEQUENCE [LARGE SCALE GENOMIC DNA]</scope>
    <source>
        <strain evidence="1 2">DSM 44908</strain>
    </source>
</reference>
<accession>A0A1I0UAK3</accession>
<evidence type="ECO:0000313" key="1">
    <source>
        <dbReference type="EMBL" id="SFA60857.1"/>
    </source>
</evidence>
<dbReference type="Proteomes" id="UP000182054">
    <property type="component" value="Unassembled WGS sequence"/>
</dbReference>
<protein>
    <recommendedName>
        <fullName evidence="3">HNH endonuclease</fullName>
    </recommendedName>
</protein>
<evidence type="ECO:0008006" key="3">
    <source>
        <dbReference type="Google" id="ProtNLM"/>
    </source>
</evidence>
<dbReference type="OrthoDB" id="4208381at2"/>
<proteinExistence type="predicted"/>
<organism evidence="1 2">
    <name type="scientific">Rhodococcoides kroppenstedtii</name>
    <dbReference type="NCBI Taxonomy" id="293050"/>
    <lineage>
        <taxon>Bacteria</taxon>
        <taxon>Bacillati</taxon>
        <taxon>Actinomycetota</taxon>
        <taxon>Actinomycetes</taxon>
        <taxon>Mycobacteriales</taxon>
        <taxon>Nocardiaceae</taxon>
        <taxon>Rhodococcoides</taxon>
    </lineage>
</organism>
<dbReference type="GeneID" id="85487797"/>
<dbReference type="Gene3D" id="1.10.30.50">
    <property type="match status" value="1"/>
</dbReference>
<evidence type="ECO:0000313" key="2">
    <source>
        <dbReference type="Proteomes" id="UP000182054"/>
    </source>
</evidence>